<dbReference type="OrthoDB" id="10260712at2759"/>
<accession>W5MTQ2</accession>
<organism evidence="10 11">
    <name type="scientific">Lepisosteus oculatus</name>
    <name type="common">Spotted gar</name>
    <dbReference type="NCBI Taxonomy" id="7918"/>
    <lineage>
        <taxon>Eukaryota</taxon>
        <taxon>Metazoa</taxon>
        <taxon>Chordata</taxon>
        <taxon>Craniata</taxon>
        <taxon>Vertebrata</taxon>
        <taxon>Euteleostomi</taxon>
        <taxon>Actinopterygii</taxon>
        <taxon>Neopterygii</taxon>
        <taxon>Holostei</taxon>
        <taxon>Semionotiformes</taxon>
        <taxon>Lepisosteidae</taxon>
        <taxon>Lepisosteus</taxon>
    </lineage>
</organism>
<keyword evidence="4 9" id="KW-0143">Chaperone</keyword>
<evidence type="ECO:0000256" key="3">
    <source>
        <dbReference type="ARBA" id="ARBA00022553"/>
    </source>
</evidence>
<dbReference type="PANTHER" id="PTHR12970">
    <property type="entry name" value="PROTEASOME ASSEMBLY CHAPERONE 2"/>
    <property type="match status" value="1"/>
</dbReference>
<evidence type="ECO:0000256" key="4">
    <source>
        <dbReference type="ARBA" id="ARBA00023186"/>
    </source>
</evidence>
<comment type="function">
    <text evidence="7">Chaperone protein which promotes assembly of the 20S proteasome as part of a heterodimer with PSMG1. The PSMG1-PSMG2 heterodimer binds to the PSMA5 and PSMA7 proteasome subunits, promotes assembly of the proteasome alpha subunits into the heteroheptameric alpha ring and prevents alpha ring dimerization.</text>
</comment>
<dbReference type="CTD" id="56984"/>
<evidence type="ECO:0000313" key="11">
    <source>
        <dbReference type="Proteomes" id="UP000018468"/>
    </source>
</evidence>
<keyword evidence="11" id="KW-1185">Reference proteome</keyword>
<dbReference type="Proteomes" id="UP000018468">
    <property type="component" value="Linkage group LG11"/>
</dbReference>
<keyword evidence="5" id="KW-0539">Nucleus</keyword>
<comment type="subunit">
    <text evidence="8">Forms a heterodimer with PSMG1. The PSMG1-PSMG2 heterodimer interacts directly with the PSMA5 and PSMA7 proteasome alpha subunits.</text>
</comment>
<reference evidence="10" key="2">
    <citation type="submission" date="2025-08" db="UniProtKB">
        <authorList>
            <consortium name="Ensembl"/>
        </authorList>
    </citation>
    <scope>IDENTIFICATION</scope>
</reference>
<dbReference type="FunFam" id="3.40.50.10900:FF:000001">
    <property type="entry name" value="Proteasome assembly chaperone 2"/>
    <property type="match status" value="1"/>
</dbReference>
<dbReference type="Pfam" id="PF09754">
    <property type="entry name" value="PAC2"/>
    <property type="match status" value="1"/>
</dbReference>
<dbReference type="AlphaFoldDB" id="W5MTQ2"/>
<dbReference type="GO" id="GO:0043248">
    <property type="term" value="P:proteasome assembly"/>
    <property type="evidence" value="ECO:0000318"/>
    <property type="project" value="GO_Central"/>
</dbReference>
<dbReference type="STRING" id="7918.ENSLOCP00000011761"/>
<evidence type="ECO:0000256" key="7">
    <source>
        <dbReference type="ARBA" id="ARBA00054951"/>
    </source>
</evidence>
<dbReference type="OMA" id="WKEHTGE"/>
<evidence type="ECO:0000256" key="9">
    <source>
        <dbReference type="PIRNR" id="PIRNR010044"/>
    </source>
</evidence>
<dbReference type="HOGENOM" id="CLU_062640_0_1_1"/>
<dbReference type="InterPro" id="IPR038389">
    <property type="entry name" value="PSMG2_sf"/>
</dbReference>
<dbReference type="GO" id="GO:0005634">
    <property type="term" value="C:nucleus"/>
    <property type="evidence" value="ECO:0000318"/>
    <property type="project" value="GO_Central"/>
</dbReference>
<keyword evidence="3" id="KW-0597">Phosphoprotein</keyword>
<protein>
    <recommendedName>
        <fullName evidence="2 9">Proteasome assembly chaperone 2</fullName>
    </recommendedName>
</protein>
<dbReference type="PIRSF" id="PIRSF010044">
    <property type="entry name" value="UCP010044"/>
    <property type="match status" value="1"/>
</dbReference>
<dbReference type="KEGG" id="loc:102685142"/>
<dbReference type="GeneID" id="102685142"/>
<dbReference type="InterPro" id="IPR016562">
    <property type="entry name" value="Proteasome_assmbl_chp_2_euk"/>
</dbReference>
<dbReference type="FunCoup" id="W5MTQ2">
    <property type="interactions" value="1335"/>
</dbReference>
<dbReference type="Bgee" id="ENSLOCG00000009625">
    <property type="expression patterns" value="Expressed in bone element and 13 other cell types or tissues"/>
</dbReference>
<dbReference type="GeneTree" id="ENSGT00390000018415"/>
<evidence type="ECO:0000256" key="5">
    <source>
        <dbReference type="ARBA" id="ARBA00023242"/>
    </source>
</evidence>
<dbReference type="InterPro" id="IPR019151">
    <property type="entry name" value="Proteasome_assmbl_chaperone_2"/>
</dbReference>
<evidence type="ECO:0000256" key="8">
    <source>
        <dbReference type="ARBA" id="ARBA00064809"/>
    </source>
</evidence>
<reference evidence="11" key="1">
    <citation type="submission" date="2011-12" db="EMBL/GenBank/DDBJ databases">
        <title>The Draft Genome of Lepisosteus oculatus.</title>
        <authorList>
            <consortium name="The Broad Institute Genome Assembly &amp; Analysis Group"/>
            <consortium name="Computational R&amp;D Group"/>
            <consortium name="and Sequencing Platform"/>
            <person name="Di Palma F."/>
            <person name="Alfoldi J."/>
            <person name="Johnson J."/>
            <person name="Berlin A."/>
            <person name="Gnerre S."/>
            <person name="Jaffe D."/>
            <person name="MacCallum I."/>
            <person name="Young S."/>
            <person name="Walker B.J."/>
            <person name="Lander E.S."/>
            <person name="Lindblad-Toh K."/>
        </authorList>
    </citation>
    <scope>NUCLEOTIDE SEQUENCE [LARGE SCALE GENOMIC DNA]</scope>
</reference>
<dbReference type="Ensembl" id="ENSLOCT00000011779.1">
    <property type="protein sequence ID" value="ENSLOCP00000011761.1"/>
    <property type="gene ID" value="ENSLOCG00000009625.1"/>
</dbReference>
<evidence type="ECO:0000256" key="6">
    <source>
        <dbReference type="ARBA" id="ARBA00025745"/>
    </source>
</evidence>
<dbReference type="GO" id="GO:0005829">
    <property type="term" value="C:cytosol"/>
    <property type="evidence" value="ECO:0000318"/>
    <property type="project" value="GO_Central"/>
</dbReference>
<reference evidence="10" key="3">
    <citation type="submission" date="2025-09" db="UniProtKB">
        <authorList>
            <consortium name="Ensembl"/>
        </authorList>
    </citation>
    <scope>IDENTIFICATION</scope>
</reference>
<dbReference type="FunFam" id="3.40.50.10900:FF:000003">
    <property type="entry name" value="Proteasome assembly chaperone 2"/>
    <property type="match status" value="1"/>
</dbReference>
<proteinExistence type="inferred from homology"/>
<dbReference type="SUPFAM" id="SSF159659">
    <property type="entry name" value="Cgl1923-like"/>
    <property type="match status" value="1"/>
</dbReference>
<dbReference type="EMBL" id="AHAT01004763">
    <property type="status" value="NOT_ANNOTATED_CDS"/>
    <property type="molecule type" value="Genomic_DNA"/>
</dbReference>
<evidence type="ECO:0000313" key="10">
    <source>
        <dbReference type="Ensembl" id="ENSLOCP00000011761.1"/>
    </source>
</evidence>
<sequence length="260" mass="28789">MFIPVGCSAPSFKEFTLIMPAVSVGNVGQFATDLVISTLHMPRVGYFHSDCLVPMVGNNPYATSPEDSSELSTNAEVYSLPDLKLAVLQIRAPIIQTKYRQFRKSVVSWIKTNEFSKVVLLSSCHAHHRDDRQLLSTPLRYLLTPALQSVVGDGLQKLDWKEMEKVSAFPGISDTEQRLYIPGGGVTKTLYADCCSEGIPLAVLLIFCSEGDNMPHAFALVNYLNEWLHLVEKPGNVAARWKIPSSWKLLFGSGFPPALF</sequence>
<evidence type="ECO:0000256" key="1">
    <source>
        <dbReference type="ARBA" id="ARBA00004123"/>
    </source>
</evidence>
<dbReference type="InParanoid" id="W5MTQ2"/>
<dbReference type="Gene3D" id="3.40.50.10900">
    <property type="entry name" value="PAC-like subunit"/>
    <property type="match status" value="1"/>
</dbReference>
<dbReference type="PANTHER" id="PTHR12970:SF1">
    <property type="entry name" value="PROTEASOME ASSEMBLY CHAPERONE 2"/>
    <property type="match status" value="1"/>
</dbReference>
<comment type="subcellular location">
    <subcellularLocation>
        <location evidence="1">Nucleus</location>
    </subcellularLocation>
</comment>
<evidence type="ECO:0000256" key="2">
    <source>
        <dbReference type="ARBA" id="ARBA00019186"/>
    </source>
</evidence>
<name>W5MTQ2_LEPOC</name>
<comment type="similarity">
    <text evidence="6 9">Belongs to the PSMG2 family.</text>
</comment>
<dbReference type="eggNOG" id="KOG3112">
    <property type="taxonomic scope" value="Eukaryota"/>
</dbReference>